<dbReference type="AlphaFoldDB" id="A0A6J4R2Z8"/>
<keyword evidence="1" id="KW-0805">Transcription regulation</keyword>
<dbReference type="Pfam" id="PF07729">
    <property type="entry name" value="FCD"/>
    <property type="match status" value="1"/>
</dbReference>
<accession>A0A6J4R2Z8</accession>
<dbReference type="Gene3D" id="1.10.10.10">
    <property type="entry name" value="Winged helix-like DNA-binding domain superfamily/Winged helix DNA-binding domain"/>
    <property type="match status" value="1"/>
</dbReference>
<evidence type="ECO:0000256" key="3">
    <source>
        <dbReference type="ARBA" id="ARBA00023163"/>
    </source>
</evidence>
<evidence type="ECO:0000313" key="5">
    <source>
        <dbReference type="EMBL" id="CAA9462627.1"/>
    </source>
</evidence>
<keyword evidence="3" id="KW-0804">Transcription</keyword>
<dbReference type="PROSITE" id="PS50949">
    <property type="entry name" value="HTH_GNTR"/>
    <property type="match status" value="1"/>
</dbReference>
<dbReference type="CDD" id="cd07377">
    <property type="entry name" value="WHTH_GntR"/>
    <property type="match status" value="1"/>
</dbReference>
<dbReference type="InterPro" id="IPR011711">
    <property type="entry name" value="GntR_C"/>
</dbReference>
<dbReference type="PRINTS" id="PR00035">
    <property type="entry name" value="HTHGNTR"/>
</dbReference>
<dbReference type="GO" id="GO:0003677">
    <property type="term" value="F:DNA binding"/>
    <property type="evidence" value="ECO:0007669"/>
    <property type="project" value="UniProtKB-KW"/>
</dbReference>
<feature type="domain" description="HTH gntR-type" evidence="4">
    <location>
        <begin position="48"/>
        <end position="118"/>
    </location>
</feature>
<dbReference type="InterPro" id="IPR030489">
    <property type="entry name" value="TR_Rrf2-type_CS"/>
</dbReference>
<dbReference type="InterPro" id="IPR036388">
    <property type="entry name" value="WH-like_DNA-bd_sf"/>
</dbReference>
<evidence type="ECO:0000256" key="2">
    <source>
        <dbReference type="ARBA" id="ARBA00023125"/>
    </source>
</evidence>
<dbReference type="SUPFAM" id="SSF46785">
    <property type="entry name" value="Winged helix' DNA-binding domain"/>
    <property type="match status" value="1"/>
</dbReference>
<sequence>MWAWLEGRGPTDGFGQATAPVPFGRILRGSDEALARKWRSSIERVNQSLAYELVADKIRRAIFLGTFVPGDKLPPERELAKQLGVSRMTVREAVRVLGTEGYLESRRGASGGVRIVVPDESDEALRGRVRRGRKHFEDVMDFRVATEPAAVRLAALRRSEADLARLAETLEQMESSKKKPEFRRADSAFHLGIADAADNPLLRGAVEDVRAAMFIPLDALDFEVMLETSLEGHRQVLSALEASDAEGAQRAMVAHIEANRQKMRLLLSND</sequence>
<evidence type="ECO:0000256" key="1">
    <source>
        <dbReference type="ARBA" id="ARBA00023015"/>
    </source>
</evidence>
<reference evidence="5" key="1">
    <citation type="submission" date="2020-02" db="EMBL/GenBank/DDBJ databases">
        <authorList>
            <person name="Meier V. D."/>
        </authorList>
    </citation>
    <scope>NUCLEOTIDE SEQUENCE</scope>
    <source>
        <strain evidence="5">AVDCRST_MAG02</strain>
    </source>
</reference>
<dbReference type="SMART" id="SM00895">
    <property type="entry name" value="FCD"/>
    <property type="match status" value="1"/>
</dbReference>
<dbReference type="SUPFAM" id="SSF48008">
    <property type="entry name" value="GntR ligand-binding domain-like"/>
    <property type="match status" value="1"/>
</dbReference>
<dbReference type="SMART" id="SM00345">
    <property type="entry name" value="HTH_GNTR"/>
    <property type="match status" value="1"/>
</dbReference>
<gene>
    <name evidence="5" type="ORF">AVDCRST_MAG02-2603</name>
</gene>
<dbReference type="Gene3D" id="1.20.120.530">
    <property type="entry name" value="GntR ligand-binding domain-like"/>
    <property type="match status" value="1"/>
</dbReference>
<keyword evidence="2" id="KW-0238">DNA-binding</keyword>
<dbReference type="Pfam" id="PF00392">
    <property type="entry name" value="GntR"/>
    <property type="match status" value="1"/>
</dbReference>
<dbReference type="InterPro" id="IPR036390">
    <property type="entry name" value="WH_DNA-bd_sf"/>
</dbReference>
<dbReference type="PANTHER" id="PTHR43537:SF5">
    <property type="entry name" value="UXU OPERON TRANSCRIPTIONAL REGULATOR"/>
    <property type="match status" value="1"/>
</dbReference>
<dbReference type="InterPro" id="IPR008920">
    <property type="entry name" value="TF_FadR/GntR_C"/>
</dbReference>
<proteinExistence type="predicted"/>
<dbReference type="PROSITE" id="PS01332">
    <property type="entry name" value="HTH_RRF2_1"/>
    <property type="match status" value="1"/>
</dbReference>
<protein>
    <recommendedName>
        <fullName evidence="4">HTH gntR-type domain-containing protein</fullName>
    </recommendedName>
</protein>
<dbReference type="PANTHER" id="PTHR43537">
    <property type="entry name" value="TRANSCRIPTIONAL REGULATOR, GNTR FAMILY"/>
    <property type="match status" value="1"/>
</dbReference>
<dbReference type="EMBL" id="CADCVH010000084">
    <property type="protein sequence ID" value="CAA9462627.1"/>
    <property type="molecule type" value="Genomic_DNA"/>
</dbReference>
<dbReference type="InterPro" id="IPR000524">
    <property type="entry name" value="Tscrpt_reg_HTH_GntR"/>
</dbReference>
<evidence type="ECO:0000259" key="4">
    <source>
        <dbReference type="PROSITE" id="PS50949"/>
    </source>
</evidence>
<organism evidence="5">
    <name type="scientific">uncultured Rubrobacteraceae bacterium</name>
    <dbReference type="NCBI Taxonomy" id="349277"/>
    <lineage>
        <taxon>Bacteria</taxon>
        <taxon>Bacillati</taxon>
        <taxon>Actinomycetota</taxon>
        <taxon>Rubrobacteria</taxon>
        <taxon>Rubrobacterales</taxon>
        <taxon>Rubrobacteraceae</taxon>
        <taxon>environmental samples</taxon>
    </lineage>
</organism>
<dbReference type="GO" id="GO:0003700">
    <property type="term" value="F:DNA-binding transcription factor activity"/>
    <property type="evidence" value="ECO:0007669"/>
    <property type="project" value="InterPro"/>
</dbReference>
<name>A0A6J4R2Z8_9ACTN</name>